<comment type="caution">
    <text evidence="4">The sequence shown here is derived from an EMBL/GenBank/DDBJ whole genome shotgun (WGS) entry which is preliminary data.</text>
</comment>
<keyword evidence="2" id="KW-0677">Repeat</keyword>
<sequence length="361" mass="41020">MFKKMYTSSVVRISIFISILYFWCGNCANSTTPVSPTNKVIMATPTIVARSTFDANKDSVAINKCISSKDIRGVALILASRTDKQRQQIKISYQQNYATSLEQELQGKTKKTFERLMNALLQPLPEFLARQIGWSLDQEKNWEYMSIICTSSGQMINQFVAQYFTAYNKRLWDDLGSYLNDPNGINFLRAVIDSTSTNVTAPMRTNPTVRQSSIANQMTFFPRDYGRCYEVDNQLLFGFMSTESFAQIKAVVEAFQKANTLSVAGLINTYCFYDLREAYSRIVRFSVDPAAYWANEIYESMAGKQTDDRALTLAILSRSEIDLATIRDTFGVLYHQPLQKAIQDRCSGTYQEIMIQIVNGN</sequence>
<evidence type="ECO:0000313" key="4">
    <source>
        <dbReference type="EMBL" id="RZF45307.1"/>
    </source>
</evidence>
<dbReference type="SUPFAM" id="SSF47874">
    <property type="entry name" value="Annexin"/>
    <property type="match status" value="1"/>
</dbReference>
<dbReference type="GO" id="GO:0005509">
    <property type="term" value="F:calcium ion binding"/>
    <property type="evidence" value="ECO:0007669"/>
    <property type="project" value="InterPro"/>
</dbReference>
<dbReference type="GO" id="GO:0005544">
    <property type="term" value="F:calcium-dependent phospholipid binding"/>
    <property type="evidence" value="ECO:0007669"/>
    <property type="project" value="InterPro"/>
</dbReference>
<reference evidence="4 5" key="1">
    <citation type="journal article" date="2017" name="Gigascience">
        <title>Genome sequence of the small brown planthopper, Laodelphax striatellus.</title>
        <authorList>
            <person name="Zhu J."/>
            <person name="Jiang F."/>
            <person name="Wang X."/>
            <person name="Yang P."/>
            <person name="Bao Y."/>
            <person name="Zhao W."/>
            <person name="Wang W."/>
            <person name="Lu H."/>
            <person name="Wang Q."/>
            <person name="Cui N."/>
            <person name="Li J."/>
            <person name="Chen X."/>
            <person name="Luo L."/>
            <person name="Yu J."/>
            <person name="Kang L."/>
            <person name="Cui F."/>
        </authorList>
    </citation>
    <scope>NUCLEOTIDE SEQUENCE [LARGE SCALE GENOMIC DNA]</scope>
    <source>
        <strain evidence="4">Lst14</strain>
    </source>
</reference>
<accession>A0A482XI38</accession>
<dbReference type="InterPro" id="IPR037104">
    <property type="entry name" value="Annexin_sf"/>
</dbReference>
<dbReference type="GO" id="GO:0005634">
    <property type="term" value="C:nucleus"/>
    <property type="evidence" value="ECO:0007669"/>
    <property type="project" value="TreeGrafter"/>
</dbReference>
<keyword evidence="5" id="KW-1185">Reference proteome</keyword>
<evidence type="ECO:0000256" key="3">
    <source>
        <dbReference type="ARBA" id="ARBA00023216"/>
    </source>
</evidence>
<keyword evidence="3" id="KW-0041">Annexin</keyword>
<dbReference type="Proteomes" id="UP000291343">
    <property type="component" value="Unassembled WGS sequence"/>
</dbReference>
<dbReference type="GO" id="GO:0012506">
    <property type="term" value="C:vesicle membrane"/>
    <property type="evidence" value="ECO:0007669"/>
    <property type="project" value="TreeGrafter"/>
</dbReference>
<evidence type="ECO:0000313" key="5">
    <source>
        <dbReference type="Proteomes" id="UP000291343"/>
    </source>
</evidence>
<dbReference type="PROSITE" id="PS51897">
    <property type="entry name" value="ANNEXIN_2"/>
    <property type="match status" value="2"/>
</dbReference>
<evidence type="ECO:0008006" key="6">
    <source>
        <dbReference type="Google" id="ProtNLM"/>
    </source>
</evidence>
<dbReference type="OrthoDB" id="6640592at2759"/>
<dbReference type="STRING" id="195883.A0A482XI38"/>
<dbReference type="EMBL" id="QKKF02009361">
    <property type="protein sequence ID" value="RZF45307.1"/>
    <property type="molecule type" value="Genomic_DNA"/>
</dbReference>
<dbReference type="InterPro" id="IPR018502">
    <property type="entry name" value="Annexin_repeat"/>
</dbReference>
<name>A0A482XI38_LAOST</name>
<gene>
    <name evidence="4" type="ORF">LSTR_LSTR011123</name>
</gene>
<dbReference type="SMART" id="SM00335">
    <property type="entry name" value="ANX"/>
    <property type="match status" value="2"/>
</dbReference>
<dbReference type="GO" id="GO:0001786">
    <property type="term" value="F:phosphatidylserine binding"/>
    <property type="evidence" value="ECO:0007669"/>
    <property type="project" value="TreeGrafter"/>
</dbReference>
<dbReference type="AlphaFoldDB" id="A0A482XI38"/>
<dbReference type="SMR" id="A0A482XI38"/>
<dbReference type="PANTHER" id="PTHR10502">
    <property type="entry name" value="ANNEXIN"/>
    <property type="match status" value="1"/>
</dbReference>
<dbReference type="InParanoid" id="A0A482XI38"/>
<dbReference type="GO" id="GO:0005737">
    <property type="term" value="C:cytoplasm"/>
    <property type="evidence" value="ECO:0007669"/>
    <property type="project" value="TreeGrafter"/>
</dbReference>
<dbReference type="GO" id="GO:0005886">
    <property type="term" value="C:plasma membrane"/>
    <property type="evidence" value="ECO:0007669"/>
    <property type="project" value="TreeGrafter"/>
</dbReference>
<dbReference type="PRINTS" id="PR00196">
    <property type="entry name" value="ANNEXIN"/>
</dbReference>
<evidence type="ECO:0000256" key="2">
    <source>
        <dbReference type="ARBA" id="ARBA00022737"/>
    </source>
</evidence>
<comment type="similarity">
    <text evidence="1">Belongs to the annexin family.</text>
</comment>
<dbReference type="Pfam" id="PF00191">
    <property type="entry name" value="Annexin"/>
    <property type="match status" value="2"/>
</dbReference>
<organism evidence="4 5">
    <name type="scientific">Laodelphax striatellus</name>
    <name type="common">Small brown planthopper</name>
    <name type="synonym">Delphax striatella</name>
    <dbReference type="NCBI Taxonomy" id="195883"/>
    <lineage>
        <taxon>Eukaryota</taxon>
        <taxon>Metazoa</taxon>
        <taxon>Ecdysozoa</taxon>
        <taxon>Arthropoda</taxon>
        <taxon>Hexapoda</taxon>
        <taxon>Insecta</taxon>
        <taxon>Pterygota</taxon>
        <taxon>Neoptera</taxon>
        <taxon>Paraneoptera</taxon>
        <taxon>Hemiptera</taxon>
        <taxon>Auchenorrhyncha</taxon>
        <taxon>Fulgoroidea</taxon>
        <taxon>Delphacidae</taxon>
        <taxon>Criomorphinae</taxon>
        <taxon>Laodelphax</taxon>
    </lineage>
</organism>
<proteinExistence type="inferred from homology"/>
<protein>
    <recommendedName>
        <fullName evidence="6">Annexin</fullName>
    </recommendedName>
</protein>
<dbReference type="Gene3D" id="1.10.220.10">
    <property type="entry name" value="Annexin"/>
    <property type="match status" value="2"/>
</dbReference>
<dbReference type="InterPro" id="IPR001464">
    <property type="entry name" value="Annexin"/>
</dbReference>
<evidence type="ECO:0000256" key="1">
    <source>
        <dbReference type="ARBA" id="ARBA00007831"/>
    </source>
</evidence>
<dbReference type="PANTHER" id="PTHR10502:SF102">
    <property type="entry name" value="ANNEXIN B11"/>
    <property type="match status" value="1"/>
</dbReference>